<keyword evidence="4 8" id="KW-0689">Ribosomal protein</keyword>
<gene>
    <name evidence="8" type="ORF">EAG_11399</name>
</gene>
<keyword evidence="5" id="KW-0496">Mitochondrion</keyword>
<keyword evidence="6" id="KW-0687">Ribonucleoprotein</keyword>
<reference evidence="8 9" key="1">
    <citation type="journal article" date="2010" name="Science">
        <title>Genomic comparison of the ants Camponotus floridanus and Harpegnathos saltator.</title>
        <authorList>
            <person name="Bonasio R."/>
            <person name="Zhang G."/>
            <person name="Ye C."/>
            <person name="Mutti N.S."/>
            <person name="Fang X."/>
            <person name="Qin N."/>
            <person name="Donahue G."/>
            <person name="Yang P."/>
            <person name="Li Q."/>
            <person name="Li C."/>
            <person name="Zhang P."/>
            <person name="Huang Z."/>
            <person name="Berger S.L."/>
            <person name="Reinberg D."/>
            <person name="Wang J."/>
            <person name="Liebig J."/>
        </authorList>
    </citation>
    <scope>NUCLEOTIDE SEQUENCE [LARGE SCALE GENOMIC DNA]</scope>
    <source>
        <strain evidence="9">C129</strain>
    </source>
</reference>
<evidence type="ECO:0000256" key="7">
    <source>
        <dbReference type="ARBA" id="ARBA00035189"/>
    </source>
</evidence>
<comment type="similarity">
    <text evidence="2">Belongs to the mitochondrion-specific ribosomal protein mL42 family.</text>
</comment>
<evidence type="ECO:0000256" key="2">
    <source>
        <dbReference type="ARBA" id="ARBA00005556"/>
    </source>
</evidence>
<evidence type="ECO:0000313" key="9">
    <source>
        <dbReference type="Proteomes" id="UP000000311"/>
    </source>
</evidence>
<dbReference type="PANTHER" id="PTHR13450">
    <property type="entry name" value="MITOCHONDRIAL 39S RIBOSOMAL PROTEIN L42"/>
    <property type="match status" value="1"/>
</dbReference>
<dbReference type="PANTHER" id="PTHR13450:SF4">
    <property type="entry name" value="LARGE RIBOSOMAL SUBUNIT PROTEIN ML42"/>
    <property type="match status" value="1"/>
</dbReference>
<dbReference type="InterPro" id="IPR019346">
    <property type="entry name" value="Ribosomal_mL42"/>
</dbReference>
<evidence type="ECO:0000256" key="3">
    <source>
        <dbReference type="ARBA" id="ARBA00022946"/>
    </source>
</evidence>
<dbReference type="Pfam" id="PF10210">
    <property type="entry name" value="MRP-S32"/>
    <property type="match status" value="1"/>
</dbReference>
<dbReference type="EMBL" id="GL435531">
    <property type="protein sequence ID" value="EFN73240.1"/>
    <property type="molecule type" value="Genomic_DNA"/>
</dbReference>
<keyword evidence="9" id="KW-1185">Reference proteome</keyword>
<evidence type="ECO:0000256" key="6">
    <source>
        <dbReference type="ARBA" id="ARBA00023274"/>
    </source>
</evidence>
<evidence type="ECO:0000313" key="8">
    <source>
        <dbReference type="EMBL" id="EFN73240.1"/>
    </source>
</evidence>
<dbReference type="GO" id="GO:0005762">
    <property type="term" value="C:mitochondrial large ribosomal subunit"/>
    <property type="evidence" value="ECO:0007669"/>
    <property type="project" value="TreeGrafter"/>
</dbReference>
<sequence length="157" mass="18514">MNHSSDTNHVLLSTLMDVVDVHFVRERIRTIYPLKRGGRSQMNPTLRTIRAIYSVRHVKYSTLPSEAVIFTEDDCMVVCWHPEKQFPYEYSLPLPEENLPTSVLCIGNKDVTDVFKKKKPYQVVEELSKITYTTKHRWYPRSRDKKAKQTEPDRPYL</sequence>
<dbReference type="InParanoid" id="E2A000"/>
<evidence type="ECO:0000256" key="1">
    <source>
        <dbReference type="ARBA" id="ARBA00004173"/>
    </source>
</evidence>
<dbReference type="Proteomes" id="UP000000311">
    <property type="component" value="Unassembled WGS sequence"/>
</dbReference>
<evidence type="ECO:0000256" key="5">
    <source>
        <dbReference type="ARBA" id="ARBA00023128"/>
    </source>
</evidence>
<name>E2A000_CAMFO</name>
<accession>E2A000</accession>
<comment type="subcellular location">
    <subcellularLocation>
        <location evidence="1">Mitochondrion</location>
    </subcellularLocation>
</comment>
<dbReference type="AlphaFoldDB" id="E2A000"/>
<keyword evidence="3" id="KW-0809">Transit peptide</keyword>
<proteinExistence type="inferred from homology"/>
<dbReference type="STRING" id="104421.E2A000"/>
<dbReference type="FunCoup" id="E2A000">
    <property type="interactions" value="349"/>
</dbReference>
<evidence type="ECO:0000256" key="4">
    <source>
        <dbReference type="ARBA" id="ARBA00022980"/>
    </source>
</evidence>
<organism evidence="9">
    <name type="scientific">Camponotus floridanus</name>
    <name type="common">Florida carpenter ant</name>
    <dbReference type="NCBI Taxonomy" id="104421"/>
    <lineage>
        <taxon>Eukaryota</taxon>
        <taxon>Metazoa</taxon>
        <taxon>Ecdysozoa</taxon>
        <taxon>Arthropoda</taxon>
        <taxon>Hexapoda</taxon>
        <taxon>Insecta</taxon>
        <taxon>Pterygota</taxon>
        <taxon>Neoptera</taxon>
        <taxon>Endopterygota</taxon>
        <taxon>Hymenoptera</taxon>
        <taxon>Apocrita</taxon>
        <taxon>Aculeata</taxon>
        <taxon>Formicoidea</taxon>
        <taxon>Formicidae</taxon>
        <taxon>Formicinae</taxon>
        <taxon>Camponotus</taxon>
    </lineage>
</organism>
<protein>
    <recommendedName>
        <fullName evidence="7">Large ribosomal subunit protein mL42</fullName>
    </recommendedName>
</protein>
<dbReference type="OrthoDB" id="1107506at2759"/>